<evidence type="ECO:0000256" key="3">
    <source>
        <dbReference type="SAM" id="SignalP"/>
    </source>
</evidence>
<feature type="chain" id="PRO_5044658552" evidence="3">
    <location>
        <begin position="22"/>
        <end position="823"/>
    </location>
</feature>
<evidence type="ECO:0000256" key="1">
    <source>
        <dbReference type="ARBA" id="ARBA00005336"/>
    </source>
</evidence>
<dbReference type="InterPro" id="IPR002772">
    <property type="entry name" value="Glyco_hydro_3_C"/>
</dbReference>
<comment type="caution">
    <text evidence="5">The sequence shown here is derived from an EMBL/GenBank/DDBJ whole genome shotgun (WGS) entry which is preliminary data.</text>
</comment>
<dbReference type="InterPro" id="IPR036881">
    <property type="entry name" value="Glyco_hydro_3_C_sf"/>
</dbReference>
<dbReference type="Pfam" id="PF14310">
    <property type="entry name" value="Fn3-like"/>
    <property type="match status" value="1"/>
</dbReference>
<dbReference type="SMART" id="SM01217">
    <property type="entry name" value="Fn3_like"/>
    <property type="match status" value="1"/>
</dbReference>
<dbReference type="InterPro" id="IPR001764">
    <property type="entry name" value="Glyco_hydro_3_N"/>
</dbReference>
<dbReference type="PANTHER" id="PTHR42715:SF10">
    <property type="entry name" value="BETA-GLUCOSIDASE"/>
    <property type="match status" value="1"/>
</dbReference>
<feature type="signal peptide" evidence="3">
    <location>
        <begin position="1"/>
        <end position="21"/>
    </location>
</feature>
<dbReference type="Pfam" id="PF01915">
    <property type="entry name" value="Glyco_hydro_3_C"/>
    <property type="match status" value="1"/>
</dbReference>
<dbReference type="SMART" id="SM00758">
    <property type="entry name" value="PA14"/>
    <property type="match status" value="1"/>
</dbReference>
<dbReference type="GO" id="GO:0005975">
    <property type="term" value="P:carbohydrate metabolic process"/>
    <property type="evidence" value="ECO:0007669"/>
    <property type="project" value="InterPro"/>
</dbReference>
<dbReference type="InterPro" id="IPR036962">
    <property type="entry name" value="Glyco_hydro_3_N_sf"/>
</dbReference>
<dbReference type="FunFam" id="2.60.40.10:FF:000495">
    <property type="entry name" value="Periplasmic beta-glucosidase"/>
    <property type="match status" value="1"/>
</dbReference>
<dbReference type="Pfam" id="PF00933">
    <property type="entry name" value="Glyco_hydro_3"/>
    <property type="match status" value="1"/>
</dbReference>
<dbReference type="EMBL" id="VWAG01000007">
    <property type="protein sequence ID" value="KAA5258867.1"/>
    <property type="molecule type" value="Genomic_DNA"/>
</dbReference>
<gene>
    <name evidence="6" type="ORF">F2Z09_06415</name>
    <name evidence="5" type="ORF">F2Z22_06810</name>
</gene>
<dbReference type="PRINTS" id="PR00133">
    <property type="entry name" value="GLHYDRLASE3"/>
</dbReference>
<name>A0A7J4YQW2_9BACE</name>
<proteinExistence type="inferred from homology"/>
<organism evidence="5 7">
    <name type="scientific">Bacteroides finegoldii</name>
    <dbReference type="NCBI Taxonomy" id="338188"/>
    <lineage>
        <taxon>Bacteria</taxon>
        <taxon>Pseudomonadati</taxon>
        <taxon>Bacteroidota</taxon>
        <taxon>Bacteroidia</taxon>
        <taxon>Bacteroidales</taxon>
        <taxon>Bacteroidaceae</taxon>
        <taxon>Bacteroides</taxon>
    </lineage>
</organism>
<keyword evidence="3" id="KW-0732">Signal</keyword>
<dbReference type="PANTHER" id="PTHR42715">
    <property type="entry name" value="BETA-GLUCOSIDASE"/>
    <property type="match status" value="1"/>
</dbReference>
<dbReference type="EMBL" id="VWAK01000007">
    <property type="protein sequence ID" value="KAA5231116.1"/>
    <property type="molecule type" value="Genomic_DNA"/>
</dbReference>
<reference evidence="7 8" key="1">
    <citation type="journal article" date="2019" name="Nat. Med.">
        <title>A library of human gut bacterial isolates paired with longitudinal multiomics data enables mechanistic microbiome research.</title>
        <authorList>
            <person name="Poyet M."/>
            <person name="Groussin M."/>
            <person name="Gibbons S.M."/>
            <person name="Avila-Pacheco J."/>
            <person name="Jiang X."/>
            <person name="Kearney S.M."/>
            <person name="Perrotta A.R."/>
            <person name="Berdy B."/>
            <person name="Zhao S."/>
            <person name="Lieberman T.D."/>
            <person name="Swanson P.K."/>
            <person name="Smith M."/>
            <person name="Roesemann S."/>
            <person name="Alexander J.E."/>
            <person name="Rich S.A."/>
            <person name="Livny J."/>
            <person name="Vlamakis H."/>
            <person name="Clish C."/>
            <person name="Bullock K."/>
            <person name="Deik A."/>
            <person name="Scott J."/>
            <person name="Pierce K.A."/>
            <person name="Xavier R.J."/>
            <person name="Alm E.J."/>
        </authorList>
    </citation>
    <scope>NUCLEOTIDE SEQUENCE [LARGE SCALE GENOMIC DNA]</scope>
    <source>
        <strain evidence="6 8">BIOML-A2</strain>
        <strain evidence="5 7">BIOML-A6</strain>
    </source>
</reference>
<feature type="domain" description="PA14" evidence="4">
    <location>
        <begin position="413"/>
        <end position="553"/>
    </location>
</feature>
<keyword evidence="8" id="KW-1185">Reference proteome</keyword>
<dbReference type="Proteomes" id="UP000421791">
    <property type="component" value="Unassembled WGS sequence"/>
</dbReference>
<sequence length="823" mass="91637">MKKKTGIIGLCMLACSILTHAQTITPQVEQRAKEIVSKMTLQEKIEYISGYTSFSLRAIPRLGIPEIRLADGPQGIRNHAPKSTLYPSGILSASTWNRDLLYKLGQGLGQDAKARGVNILLGPGVNIYRAPLCGRNFEYFGEDPYLTGETAKQYILGVQSEGVIATIKHFAANNQEWSRHHASSDIDERTLHEIYFPAFRKAVQEANVSAVMNSYNLLNGVHATEHKWLNIDVLRNLWGFKGILMSDWTSVYSAIGAANAGLDLEMPKGRFMNADNLIPAIKTGTVTEETINLKVQHILQTLIAYGMLDKEQKDSNIPLDNPFSRQTALELAREGVVLLKNEANLLPLKGKTAVMGPNADLIPTGGGSGFVTPFSTISVAQGLKELKKKNLVLLTDDVIYEDIINEFYTDVNRQVKGFKAEYFKNKTLSGQPEVIRTESSVDYDWGYGAPLDGFPTDGFSVRWTACYMPQTDGQLKLHIGGDDGYRLFVNDKHITGDWGNHSYSSREVELPVEGGKEYRFRIEFFDNISSGIIRFNAYSLNEMKLRQGLAKVDNVVFCTGFNSNTEGEGFDRPFALLRYQELFIKKIASMHPNVVVVLNAGGGVDFTGWYDAAKAILMAWYPGQEGGQAIAEILTGKISPSGKLPISIEKKWEDNPVHGSYYENLKAEIKRVDYSEGVFVGYRGYDRSGKEPFYPFGYGLSYTTFAYSNIAAEKTGEHQVTVSFDLENTGKMDASEVAQVYVHDVQSSVPRPLKELKGYEKVFLQKGEKKRISVVLNEDAFAYYDMNQHRFVVEKGEFEILVGPASNQLPLKATVELSGSYSF</sequence>
<dbReference type="Gene3D" id="3.20.20.300">
    <property type="entry name" value="Glycoside hydrolase, family 3, N-terminal domain"/>
    <property type="match status" value="1"/>
</dbReference>
<evidence type="ECO:0000256" key="2">
    <source>
        <dbReference type="ARBA" id="ARBA00022801"/>
    </source>
</evidence>
<dbReference type="InterPro" id="IPR017853">
    <property type="entry name" value="GH"/>
</dbReference>
<comment type="similarity">
    <text evidence="1">Belongs to the glycosyl hydrolase 3 family.</text>
</comment>
<dbReference type="InterPro" id="IPR011658">
    <property type="entry name" value="PA14_dom"/>
</dbReference>
<keyword evidence="2 5" id="KW-0378">Hydrolase</keyword>
<dbReference type="InterPro" id="IPR026891">
    <property type="entry name" value="Fn3-like"/>
</dbReference>
<dbReference type="SUPFAM" id="SSF51445">
    <property type="entry name" value="(Trans)glycosidases"/>
    <property type="match status" value="1"/>
</dbReference>
<dbReference type="InterPro" id="IPR013783">
    <property type="entry name" value="Ig-like_fold"/>
</dbReference>
<evidence type="ECO:0000259" key="4">
    <source>
        <dbReference type="PROSITE" id="PS51820"/>
    </source>
</evidence>
<dbReference type="RefSeq" id="WP_032839080.1">
    <property type="nucleotide sequence ID" value="NZ_JBEJNT010000004.1"/>
</dbReference>
<evidence type="ECO:0000313" key="8">
    <source>
        <dbReference type="Proteomes" id="UP000440198"/>
    </source>
</evidence>
<dbReference type="Gene3D" id="2.60.40.10">
    <property type="entry name" value="Immunoglobulins"/>
    <property type="match status" value="1"/>
</dbReference>
<dbReference type="Gene3D" id="2.60.120.260">
    <property type="entry name" value="Galactose-binding domain-like"/>
    <property type="match status" value="1"/>
</dbReference>
<dbReference type="GO" id="GO:0008422">
    <property type="term" value="F:beta-glucosidase activity"/>
    <property type="evidence" value="ECO:0007669"/>
    <property type="project" value="UniProtKB-ARBA"/>
</dbReference>
<accession>A0A7J4YQW2</accession>
<protein>
    <submittedName>
        <fullName evidence="5">Glycoside hydrolase family 3 protein</fullName>
    </submittedName>
</protein>
<evidence type="ECO:0000313" key="5">
    <source>
        <dbReference type="EMBL" id="KAA5231116.1"/>
    </source>
</evidence>
<dbReference type="Proteomes" id="UP000440198">
    <property type="component" value="Unassembled WGS sequence"/>
</dbReference>
<dbReference type="GeneID" id="92990123"/>
<evidence type="ECO:0000313" key="6">
    <source>
        <dbReference type="EMBL" id="KAA5258867.1"/>
    </source>
</evidence>
<dbReference type="InterPro" id="IPR037524">
    <property type="entry name" value="PA14/GLEYA"/>
</dbReference>
<evidence type="ECO:0000313" key="7">
    <source>
        <dbReference type="Proteomes" id="UP000421791"/>
    </source>
</evidence>
<dbReference type="PROSITE" id="PS51820">
    <property type="entry name" value="PA14"/>
    <property type="match status" value="1"/>
</dbReference>
<dbReference type="InterPro" id="IPR050288">
    <property type="entry name" value="Cellulose_deg_GH3"/>
</dbReference>
<dbReference type="Pfam" id="PF07691">
    <property type="entry name" value="PA14"/>
    <property type="match status" value="1"/>
</dbReference>
<dbReference type="SUPFAM" id="SSF52279">
    <property type="entry name" value="Beta-D-glucan exohydrolase, C-terminal domain"/>
    <property type="match status" value="1"/>
</dbReference>
<dbReference type="AlphaFoldDB" id="A0A7J4YQW2"/>
<dbReference type="Gene3D" id="3.40.50.1700">
    <property type="entry name" value="Glycoside hydrolase family 3 C-terminal domain"/>
    <property type="match status" value="1"/>
</dbReference>